<proteinExistence type="predicted"/>
<accession>A0ABQ6VFS8</accession>
<reference evidence="1 2" key="1">
    <citation type="submission" date="2019-10" db="EMBL/GenBank/DDBJ databases">
        <title>Corynebacterium sp novel species isolated from the respiratory tract of Marmot.</title>
        <authorList>
            <person name="Zhang G."/>
        </authorList>
    </citation>
    <scope>NUCLEOTIDE SEQUENCE [LARGE SCALE GENOMIC DNA]</scope>
    <source>
        <strain evidence="1 2">336</strain>
    </source>
</reference>
<keyword evidence="2" id="KW-1185">Reference proteome</keyword>
<comment type="caution">
    <text evidence="1">The sequence shown here is derived from an EMBL/GenBank/DDBJ whole genome shotgun (WGS) entry which is preliminary data.</text>
</comment>
<protein>
    <submittedName>
        <fullName evidence="1">Uncharacterized protein</fullName>
    </submittedName>
</protein>
<dbReference type="Proteomes" id="UP000436181">
    <property type="component" value="Unassembled WGS sequence"/>
</dbReference>
<organism evidence="1 2">
    <name type="scientific">Corynebacterium zhongnanshanii</name>
    <dbReference type="NCBI Taxonomy" id="2768834"/>
    <lineage>
        <taxon>Bacteria</taxon>
        <taxon>Bacillati</taxon>
        <taxon>Actinomycetota</taxon>
        <taxon>Actinomycetes</taxon>
        <taxon>Mycobacteriales</taxon>
        <taxon>Corynebacteriaceae</taxon>
        <taxon>Corynebacterium</taxon>
    </lineage>
</organism>
<evidence type="ECO:0000313" key="1">
    <source>
        <dbReference type="EMBL" id="KAB3523163.1"/>
    </source>
</evidence>
<name>A0ABQ6VFS8_9CORY</name>
<dbReference type="EMBL" id="WBZJ01000001">
    <property type="protein sequence ID" value="KAB3523163.1"/>
    <property type="molecule type" value="Genomic_DNA"/>
</dbReference>
<gene>
    <name evidence="1" type="ORF">F8377_03180</name>
</gene>
<evidence type="ECO:0000313" key="2">
    <source>
        <dbReference type="Proteomes" id="UP000436181"/>
    </source>
</evidence>
<sequence length="89" mass="10365">MSTNTIFLLRPTIGIRPVVLVPPDAKLDQAYEAHRLYDLCVASRRVVERRKLWKDRISGGWQILLMSTPGWVLLRCVWCRRVFAQDTVL</sequence>